<protein>
    <submittedName>
        <fullName evidence="1">Uncharacterized protein</fullName>
    </submittedName>
</protein>
<evidence type="ECO:0000313" key="2">
    <source>
        <dbReference type="Proteomes" id="UP000799778"/>
    </source>
</evidence>
<proteinExistence type="predicted"/>
<reference evidence="1" key="1">
    <citation type="journal article" date="2020" name="Stud. Mycol.">
        <title>101 Dothideomycetes genomes: a test case for predicting lifestyles and emergence of pathogens.</title>
        <authorList>
            <person name="Haridas S."/>
            <person name="Albert R."/>
            <person name="Binder M."/>
            <person name="Bloem J."/>
            <person name="Labutti K."/>
            <person name="Salamov A."/>
            <person name="Andreopoulos B."/>
            <person name="Baker S."/>
            <person name="Barry K."/>
            <person name="Bills G."/>
            <person name="Bluhm B."/>
            <person name="Cannon C."/>
            <person name="Castanera R."/>
            <person name="Culley D."/>
            <person name="Daum C."/>
            <person name="Ezra D."/>
            <person name="Gonzalez J."/>
            <person name="Henrissat B."/>
            <person name="Kuo A."/>
            <person name="Liang C."/>
            <person name="Lipzen A."/>
            <person name="Lutzoni F."/>
            <person name="Magnuson J."/>
            <person name="Mondo S."/>
            <person name="Nolan M."/>
            <person name="Ohm R."/>
            <person name="Pangilinan J."/>
            <person name="Park H.-J."/>
            <person name="Ramirez L."/>
            <person name="Alfaro M."/>
            <person name="Sun H."/>
            <person name="Tritt A."/>
            <person name="Yoshinaga Y."/>
            <person name="Zwiers L.-H."/>
            <person name="Turgeon B."/>
            <person name="Goodwin S."/>
            <person name="Spatafora J."/>
            <person name="Crous P."/>
            <person name="Grigoriev I."/>
        </authorList>
    </citation>
    <scope>NUCLEOTIDE SEQUENCE</scope>
    <source>
        <strain evidence="1">CBS 175.79</strain>
    </source>
</reference>
<dbReference type="GeneID" id="54278563"/>
<dbReference type="AlphaFoldDB" id="A0A6A5XV70"/>
<dbReference type="Proteomes" id="UP000799778">
    <property type="component" value="Unassembled WGS sequence"/>
</dbReference>
<dbReference type="RefSeq" id="XP_033385451.1">
    <property type="nucleotide sequence ID" value="XM_033521166.1"/>
</dbReference>
<keyword evidence="2" id="KW-1185">Reference proteome</keyword>
<organism evidence="1 2">
    <name type="scientific">Aaosphaeria arxii CBS 175.79</name>
    <dbReference type="NCBI Taxonomy" id="1450172"/>
    <lineage>
        <taxon>Eukaryota</taxon>
        <taxon>Fungi</taxon>
        <taxon>Dikarya</taxon>
        <taxon>Ascomycota</taxon>
        <taxon>Pezizomycotina</taxon>
        <taxon>Dothideomycetes</taxon>
        <taxon>Pleosporomycetidae</taxon>
        <taxon>Pleosporales</taxon>
        <taxon>Pleosporales incertae sedis</taxon>
        <taxon>Aaosphaeria</taxon>
    </lineage>
</organism>
<name>A0A6A5XV70_9PLEO</name>
<dbReference type="EMBL" id="ML978068">
    <property type="protein sequence ID" value="KAF2017112.1"/>
    <property type="molecule type" value="Genomic_DNA"/>
</dbReference>
<gene>
    <name evidence="1" type="ORF">BU24DRAFT_143838</name>
</gene>
<sequence length="128" mass="13865">MPCHSYLPPSAPLQKRSHASHPAAYLCSAVGPGSLIILCSVYCVHCVPCLQQLASALLIIEDEYLHLIPLPPLQTALRYVSARPFHLYSPTGNNGDPSIFNLTGSSMQSKTSSIHICPVNLTDLTPRE</sequence>
<accession>A0A6A5XV70</accession>
<evidence type="ECO:0000313" key="1">
    <source>
        <dbReference type="EMBL" id="KAF2017112.1"/>
    </source>
</evidence>